<proteinExistence type="predicted"/>
<evidence type="ECO:0000313" key="2">
    <source>
        <dbReference type="Proteomes" id="UP001165960"/>
    </source>
</evidence>
<sequence length="208" mass="22967">MPSLLKFGRAKFGVLCVETAATRKEVPASTSEEAWTSLEVTRTVPAKSLVEVKAAFKELYSDYFAKEGTPAQGNQIYAWNLLVGWDEILQQVKEMANCGIEALRAQEEKSVEIMACRRDDNKVLSEKIASLEAKLLKALSQEGNSNKSQGQDNGRMDWLSLDLSQLAGLGIVLWAAQLRHHPVCRPGICLCTIFSGVLSSWERLVTHG</sequence>
<gene>
    <name evidence="1" type="ORF">DSO57_1002174</name>
</gene>
<comment type="caution">
    <text evidence="1">The sequence shown here is derived from an EMBL/GenBank/DDBJ whole genome shotgun (WGS) entry which is preliminary data.</text>
</comment>
<organism evidence="1 2">
    <name type="scientific">Entomophthora muscae</name>
    <dbReference type="NCBI Taxonomy" id="34485"/>
    <lineage>
        <taxon>Eukaryota</taxon>
        <taxon>Fungi</taxon>
        <taxon>Fungi incertae sedis</taxon>
        <taxon>Zoopagomycota</taxon>
        <taxon>Entomophthoromycotina</taxon>
        <taxon>Entomophthoromycetes</taxon>
        <taxon>Entomophthorales</taxon>
        <taxon>Entomophthoraceae</taxon>
        <taxon>Entomophthora</taxon>
    </lineage>
</organism>
<name>A0ACC2T8G7_9FUNG</name>
<accession>A0ACC2T8G7</accession>
<reference evidence="1" key="1">
    <citation type="submission" date="2022-04" db="EMBL/GenBank/DDBJ databases">
        <title>Genome of the entomopathogenic fungus Entomophthora muscae.</title>
        <authorList>
            <person name="Elya C."/>
            <person name="Lovett B.R."/>
            <person name="Lee E."/>
            <person name="Macias A.M."/>
            <person name="Hajek A.E."/>
            <person name="De Bivort B.L."/>
            <person name="Kasson M.T."/>
            <person name="De Fine Licht H.H."/>
            <person name="Stajich J.E."/>
        </authorList>
    </citation>
    <scope>NUCLEOTIDE SEQUENCE</scope>
    <source>
        <strain evidence="1">Berkeley</strain>
    </source>
</reference>
<dbReference type="Proteomes" id="UP001165960">
    <property type="component" value="Unassembled WGS sequence"/>
</dbReference>
<keyword evidence="2" id="KW-1185">Reference proteome</keyword>
<evidence type="ECO:0000313" key="1">
    <source>
        <dbReference type="EMBL" id="KAJ9070958.1"/>
    </source>
</evidence>
<dbReference type="EMBL" id="QTSX02003555">
    <property type="protein sequence ID" value="KAJ9070958.1"/>
    <property type="molecule type" value="Genomic_DNA"/>
</dbReference>
<protein>
    <submittedName>
        <fullName evidence="1">Uncharacterized protein</fullName>
    </submittedName>
</protein>